<keyword evidence="2" id="KW-1185">Reference proteome</keyword>
<protein>
    <submittedName>
        <fullName evidence="1">Anti-sigma-F factor Fin family protein</fullName>
    </submittedName>
</protein>
<dbReference type="AlphaFoldDB" id="A0A553ZUA0"/>
<dbReference type="GO" id="GO:0010468">
    <property type="term" value="P:regulation of gene expression"/>
    <property type="evidence" value="ECO:0007669"/>
    <property type="project" value="InterPro"/>
</dbReference>
<dbReference type="EMBL" id="VLXZ01000015">
    <property type="protein sequence ID" value="TSB45060.1"/>
    <property type="molecule type" value="Genomic_DNA"/>
</dbReference>
<evidence type="ECO:0000313" key="2">
    <source>
        <dbReference type="Proteomes" id="UP000318521"/>
    </source>
</evidence>
<gene>
    <name evidence="1" type="ORF">FN960_18230</name>
</gene>
<dbReference type="OrthoDB" id="2084556at2"/>
<comment type="caution">
    <text evidence="1">The sequence shown here is derived from an EMBL/GenBank/DDBJ whole genome shotgun (WGS) entry which is preliminary data.</text>
</comment>
<dbReference type="Pfam" id="PF10955">
    <property type="entry name" value="Fin"/>
    <property type="match status" value="1"/>
</dbReference>
<reference evidence="1 2" key="1">
    <citation type="submission" date="2019-07" db="EMBL/GenBank/DDBJ databases">
        <authorList>
            <person name="Park Y.J."/>
            <person name="Jeong S.E."/>
            <person name="Jung H.S."/>
        </authorList>
    </citation>
    <scope>NUCLEOTIDE SEQUENCE [LARGE SCALE GENOMIC DNA]</scope>
    <source>
        <strain evidence="2">P16(2019)</strain>
    </source>
</reference>
<evidence type="ECO:0000313" key="1">
    <source>
        <dbReference type="EMBL" id="TSB45060.1"/>
    </source>
</evidence>
<sequence>MTVYYHCRHCQLPLGMLTHSVQANELGIHHLESDHREEVLTYMENGDIHVRAICEDCQEALASNPTLHELDHFIQ</sequence>
<dbReference type="RefSeq" id="WP_143850301.1">
    <property type="nucleotide sequence ID" value="NZ_VLXZ01000015.1"/>
</dbReference>
<name>A0A553ZUA0_9BACI</name>
<accession>A0A553ZUA0</accession>
<dbReference type="Proteomes" id="UP000318521">
    <property type="component" value="Unassembled WGS sequence"/>
</dbReference>
<proteinExistence type="predicted"/>
<organism evidence="1 2">
    <name type="scientific">Alkalicoccobacillus porphyridii</name>
    <dbReference type="NCBI Taxonomy" id="2597270"/>
    <lineage>
        <taxon>Bacteria</taxon>
        <taxon>Bacillati</taxon>
        <taxon>Bacillota</taxon>
        <taxon>Bacilli</taxon>
        <taxon>Bacillales</taxon>
        <taxon>Bacillaceae</taxon>
        <taxon>Alkalicoccobacillus</taxon>
    </lineage>
</organism>
<dbReference type="InterPro" id="IPR020115">
    <property type="entry name" value="Fin"/>
</dbReference>